<reference evidence="2" key="1">
    <citation type="submission" date="2024-03" db="EMBL/GenBank/DDBJ databases">
        <title>WGS assembly of Saponaria officinalis var. Norfolk2.</title>
        <authorList>
            <person name="Jenkins J."/>
            <person name="Shu S."/>
            <person name="Grimwood J."/>
            <person name="Barry K."/>
            <person name="Goodstein D."/>
            <person name="Schmutz J."/>
            <person name="Leebens-Mack J."/>
            <person name="Osbourn A."/>
        </authorList>
    </citation>
    <scope>NUCLEOTIDE SEQUENCE [LARGE SCALE GENOMIC DNA]</scope>
    <source>
        <strain evidence="2">JIC</strain>
    </source>
</reference>
<organism evidence="2 3">
    <name type="scientific">Saponaria officinalis</name>
    <name type="common">Common soapwort</name>
    <name type="synonym">Lychnis saponaria</name>
    <dbReference type="NCBI Taxonomy" id="3572"/>
    <lineage>
        <taxon>Eukaryota</taxon>
        <taxon>Viridiplantae</taxon>
        <taxon>Streptophyta</taxon>
        <taxon>Embryophyta</taxon>
        <taxon>Tracheophyta</taxon>
        <taxon>Spermatophyta</taxon>
        <taxon>Magnoliopsida</taxon>
        <taxon>eudicotyledons</taxon>
        <taxon>Gunneridae</taxon>
        <taxon>Pentapetalae</taxon>
        <taxon>Caryophyllales</taxon>
        <taxon>Caryophyllaceae</taxon>
        <taxon>Caryophylleae</taxon>
        <taxon>Saponaria</taxon>
    </lineage>
</organism>
<name>A0AAW1MUC2_SAPOF</name>
<dbReference type="AlphaFoldDB" id="A0AAW1MUC2"/>
<dbReference type="Proteomes" id="UP001443914">
    <property type="component" value="Unassembled WGS sequence"/>
</dbReference>
<keyword evidence="3" id="KW-1185">Reference proteome</keyword>
<proteinExistence type="predicted"/>
<comment type="caution">
    <text evidence="2">The sequence shown here is derived from an EMBL/GenBank/DDBJ whole genome shotgun (WGS) entry which is preliminary data.</text>
</comment>
<sequence length="408" mass="45977">MVSYLMSGECNSEQLKQLFLPNGYQEVVGSGEVGGDGIVGQGLQSVQFKLSHHSVGNQEGGCSANKKLNDYGLSVGDTNTVYNGYQEPAQSDQERHYRTETYKDKEKDVEAETYRVPWPEPSEHMPVNELIMTQNKQITTDQPFPKGVESLCSLGIESEKWFQIVAFGRVYVPNDGEVVKHHFKSLPNGYYRVSISEEIVPDALLPCPEGEIVFVCQATGIFLIWLAHLIFPIKKADKQTSKEVNSPSPRSPSSETSSTQKYTITRADKMKVTTTLIQVFMDVGIGMKKSKKIKSVRIPARVYQHEHFVNLDYEDVLDWCFQREIGSSHMSIFMLYLSEMVHEEGISGLYGFCDCNYLSPLTPMERSEDDRCDYLSRAFACNDAKNKNQLFFAPYHEGALARSSGSEQ</sequence>
<evidence type="ECO:0000313" key="2">
    <source>
        <dbReference type="EMBL" id="KAK9748509.1"/>
    </source>
</evidence>
<evidence type="ECO:0000313" key="3">
    <source>
        <dbReference type="Proteomes" id="UP001443914"/>
    </source>
</evidence>
<gene>
    <name evidence="2" type="ORF">RND81_02G062600</name>
</gene>
<protein>
    <submittedName>
        <fullName evidence="2">Uncharacterized protein</fullName>
    </submittedName>
</protein>
<accession>A0AAW1MUC2</accession>
<feature type="region of interest" description="Disordered" evidence="1">
    <location>
        <begin position="241"/>
        <end position="260"/>
    </location>
</feature>
<feature type="compositionally biased region" description="Low complexity" evidence="1">
    <location>
        <begin position="246"/>
        <end position="258"/>
    </location>
</feature>
<dbReference type="EMBL" id="JBDFQZ010000002">
    <property type="protein sequence ID" value="KAK9748509.1"/>
    <property type="molecule type" value="Genomic_DNA"/>
</dbReference>
<evidence type="ECO:0000256" key="1">
    <source>
        <dbReference type="SAM" id="MobiDB-lite"/>
    </source>
</evidence>